<dbReference type="GeneID" id="70297326"/>
<protein>
    <submittedName>
        <fullName evidence="1">P-loop containing nucleoside triphosphate hydrolase protein</fullName>
    </submittedName>
</protein>
<evidence type="ECO:0000313" key="1">
    <source>
        <dbReference type="EMBL" id="KAG9256640.1"/>
    </source>
</evidence>
<name>A0A9P7ZS20_9HYPO</name>
<accession>A0A9P7ZS20</accession>
<dbReference type="EMBL" id="MU251247">
    <property type="protein sequence ID" value="KAG9256640.1"/>
    <property type="molecule type" value="Genomic_DNA"/>
</dbReference>
<sequence>MTERKSMIVGISGCSSCGKTTLARILRDVFPNTFILHQDDFYKEEKDLPTKNGLLDWDCAGAIDVPGMAESLAYIRQNAAFPPHLESKEDQNSIGECPVSDSAIAALKSSVDSSIPPDHPLRTGALSLCLLDGFLLYPPSMSPIHPYLDIKIFLRTTYEKAKMRRERRDGYVTIEGFWSDPPGYVDKIVWPNYVEEHAWMFENGDVEHQFKEDALAKENIRVEKGAGADRDLESTLKWAANVVLDELKKSQV</sequence>
<dbReference type="SUPFAM" id="SSF52540">
    <property type="entry name" value="P-loop containing nucleoside triphosphate hydrolases"/>
    <property type="match status" value="1"/>
</dbReference>
<dbReference type="AlphaFoldDB" id="A0A9P7ZS20"/>
<keyword evidence="2" id="KW-1185">Reference proteome</keyword>
<dbReference type="InterPro" id="IPR027417">
    <property type="entry name" value="P-loop_NTPase"/>
</dbReference>
<dbReference type="PANTHER" id="PTHR10285">
    <property type="entry name" value="URIDINE KINASE"/>
    <property type="match status" value="1"/>
</dbReference>
<dbReference type="Gene3D" id="3.40.50.300">
    <property type="entry name" value="P-loop containing nucleotide triphosphate hydrolases"/>
    <property type="match status" value="1"/>
</dbReference>
<dbReference type="GO" id="GO:0016787">
    <property type="term" value="F:hydrolase activity"/>
    <property type="evidence" value="ECO:0007669"/>
    <property type="project" value="UniProtKB-KW"/>
</dbReference>
<evidence type="ECO:0000313" key="2">
    <source>
        <dbReference type="Proteomes" id="UP000887229"/>
    </source>
</evidence>
<reference evidence="1" key="1">
    <citation type="journal article" date="2021" name="IMA Fungus">
        <title>Genomic characterization of three marine fungi, including Emericellopsis atlantica sp. nov. with signatures of a generalist lifestyle and marine biomass degradation.</title>
        <authorList>
            <person name="Hagestad O.C."/>
            <person name="Hou L."/>
            <person name="Andersen J.H."/>
            <person name="Hansen E.H."/>
            <person name="Altermark B."/>
            <person name="Li C."/>
            <person name="Kuhnert E."/>
            <person name="Cox R.J."/>
            <person name="Crous P.W."/>
            <person name="Spatafora J.W."/>
            <person name="Lail K."/>
            <person name="Amirebrahimi M."/>
            <person name="Lipzen A."/>
            <person name="Pangilinan J."/>
            <person name="Andreopoulos W."/>
            <person name="Hayes R.D."/>
            <person name="Ng V."/>
            <person name="Grigoriev I.V."/>
            <person name="Jackson S.A."/>
            <person name="Sutton T.D.S."/>
            <person name="Dobson A.D.W."/>
            <person name="Rama T."/>
        </authorList>
    </citation>
    <scope>NUCLEOTIDE SEQUENCE</scope>
    <source>
        <strain evidence="1">TS7</strain>
    </source>
</reference>
<dbReference type="OrthoDB" id="10041966at2759"/>
<comment type="caution">
    <text evidence="1">The sequence shown here is derived from an EMBL/GenBank/DDBJ whole genome shotgun (WGS) entry which is preliminary data.</text>
</comment>
<organism evidence="1 2">
    <name type="scientific">Emericellopsis atlantica</name>
    <dbReference type="NCBI Taxonomy" id="2614577"/>
    <lineage>
        <taxon>Eukaryota</taxon>
        <taxon>Fungi</taxon>
        <taxon>Dikarya</taxon>
        <taxon>Ascomycota</taxon>
        <taxon>Pezizomycotina</taxon>
        <taxon>Sordariomycetes</taxon>
        <taxon>Hypocreomycetidae</taxon>
        <taxon>Hypocreales</taxon>
        <taxon>Bionectriaceae</taxon>
        <taxon>Emericellopsis</taxon>
    </lineage>
</organism>
<dbReference type="RefSeq" id="XP_046120564.1">
    <property type="nucleotide sequence ID" value="XM_046266423.1"/>
</dbReference>
<proteinExistence type="predicted"/>
<gene>
    <name evidence="1" type="ORF">F5Z01DRAFT_703371</name>
</gene>
<keyword evidence="1" id="KW-0378">Hydrolase</keyword>
<dbReference type="CDD" id="cd02024">
    <property type="entry name" value="NRK1"/>
    <property type="match status" value="1"/>
</dbReference>
<dbReference type="Proteomes" id="UP000887229">
    <property type="component" value="Unassembled WGS sequence"/>
</dbReference>